<dbReference type="AlphaFoldDB" id="A0AA42BI61"/>
<protein>
    <submittedName>
        <fullName evidence="1">Uncharacterized protein</fullName>
    </submittedName>
</protein>
<organism evidence="1 2">
    <name type="scientific">Ralstonia chuxiongensis</name>
    <dbReference type="NCBI Taxonomy" id="2957504"/>
    <lineage>
        <taxon>Bacteria</taxon>
        <taxon>Pseudomonadati</taxon>
        <taxon>Pseudomonadota</taxon>
        <taxon>Betaproteobacteria</taxon>
        <taxon>Burkholderiales</taxon>
        <taxon>Burkholderiaceae</taxon>
        <taxon>Ralstonia</taxon>
    </lineage>
</organism>
<name>A0AA42BI61_9RALS</name>
<keyword evidence="2" id="KW-1185">Reference proteome</keyword>
<comment type="caution">
    <text evidence="1">The sequence shown here is derived from an EMBL/GenBank/DDBJ whole genome shotgun (WGS) entry which is preliminary data.</text>
</comment>
<gene>
    <name evidence="1" type="ORF">NKG59_14925</name>
</gene>
<dbReference type="EMBL" id="JAMYWC010000004">
    <property type="protein sequence ID" value="MCP1173654.1"/>
    <property type="molecule type" value="Genomic_DNA"/>
</dbReference>
<reference evidence="2" key="1">
    <citation type="journal article" date="2023" name="Front. Microbiol.">
        <title>Ralstonia chuxiongensis sp. nov., Ralstonia mojiangensis sp. nov., and Ralstonia soli sp. nov., isolated from tobacco fields, are three novel species in the family Burkholderiaceae.</title>
        <authorList>
            <person name="Lu C.H."/>
            <person name="Zhang Y.Y."/>
            <person name="Jiang N."/>
            <person name="Chen W."/>
            <person name="Shao X."/>
            <person name="Zhao Z.M."/>
            <person name="Lu W.L."/>
            <person name="Hu X."/>
            <person name="Xi Y.X."/>
            <person name="Zou S.Y."/>
            <person name="Wei Q.J."/>
            <person name="Lin Z.L."/>
            <person name="Gong L."/>
            <person name="Gai X.T."/>
            <person name="Zhang L.Q."/>
            <person name="Li J.Y."/>
            <person name="Jin Y."/>
            <person name="Xia Z.Y."/>
        </authorList>
    </citation>
    <scope>NUCLEOTIDE SEQUENCE [LARGE SCALE GENOMIC DNA]</scope>
    <source>
        <strain evidence="2">21YRMH01-3</strain>
    </source>
</reference>
<proteinExistence type="predicted"/>
<dbReference type="RefSeq" id="WP_253538183.1">
    <property type="nucleotide sequence ID" value="NZ_JAMYWC010000004.1"/>
</dbReference>
<sequence>MTTPDSPVSALLNWIVATPSESRLDMLALTVYPLSQYVKGLDFSTEDGGGAALRAWLTQTADTPIVAASKLRTVVGHLNEVIKDRASAESWALAKQRMVSSAAAIRADETMEASRREEMLAMAQRVAEGFPARHQAGIELATSWETLRASGLSTTAIKEWEDRLQAADWASRKPQ</sequence>
<accession>A0AA42BI61</accession>
<evidence type="ECO:0000313" key="2">
    <source>
        <dbReference type="Proteomes" id="UP001162793"/>
    </source>
</evidence>
<dbReference type="Proteomes" id="UP001162793">
    <property type="component" value="Unassembled WGS sequence"/>
</dbReference>
<evidence type="ECO:0000313" key="1">
    <source>
        <dbReference type="EMBL" id="MCP1173654.1"/>
    </source>
</evidence>